<evidence type="ECO:0000256" key="3">
    <source>
        <dbReference type="ARBA" id="ARBA00023002"/>
    </source>
</evidence>
<dbReference type="PANTHER" id="PTHR46720:SF3">
    <property type="entry name" value="FAD-BINDING DOMAIN-CONTAINING PROTEIN-RELATED"/>
    <property type="match status" value="1"/>
</dbReference>
<feature type="region of interest" description="Disordered" evidence="4">
    <location>
        <begin position="31"/>
        <end position="55"/>
    </location>
</feature>
<dbReference type="Pfam" id="PF01494">
    <property type="entry name" value="FAD_binding_3"/>
    <property type="match status" value="1"/>
</dbReference>
<organism evidence="6 7">
    <name type="scientific">Blastomyces gilchristii (strain SLH14081)</name>
    <name type="common">Blastomyces dermatitidis</name>
    <dbReference type="NCBI Taxonomy" id="559298"/>
    <lineage>
        <taxon>Eukaryota</taxon>
        <taxon>Fungi</taxon>
        <taxon>Dikarya</taxon>
        <taxon>Ascomycota</taxon>
        <taxon>Pezizomycotina</taxon>
        <taxon>Eurotiomycetes</taxon>
        <taxon>Eurotiomycetidae</taxon>
        <taxon>Onygenales</taxon>
        <taxon>Ajellomycetaceae</taxon>
        <taxon>Blastomyces</taxon>
    </lineage>
</organism>
<keyword evidence="7" id="KW-1185">Reference proteome</keyword>
<dbReference type="AlphaFoldDB" id="A0A179V528"/>
<dbReference type="GO" id="GO:0071949">
    <property type="term" value="F:FAD binding"/>
    <property type="evidence" value="ECO:0007669"/>
    <property type="project" value="InterPro"/>
</dbReference>
<dbReference type="GO" id="GO:0044550">
    <property type="term" value="P:secondary metabolite biosynthetic process"/>
    <property type="evidence" value="ECO:0007669"/>
    <property type="project" value="TreeGrafter"/>
</dbReference>
<dbReference type="PANTHER" id="PTHR46720">
    <property type="entry name" value="HYDROXYLASE, PUTATIVE (AFU_ORTHOLOGUE AFUA_3G01460)-RELATED"/>
    <property type="match status" value="1"/>
</dbReference>
<dbReference type="OrthoDB" id="4183005at2759"/>
<evidence type="ECO:0000259" key="5">
    <source>
        <dbReference type="Pfam" id="PF01494"/>
    </source>
</evidence>
<dbReference type="KEGG" id="bgh:BDBG_09540"/>
<dbReference type="Gene3D" id="3.50.50.60">
    <property type="entry name" value="FAD/NAD(P)-binding domain"/>
    <property type="match status" value="1"/>
</dbReference>
<name>A0A179V528_BLAGS</name>
<dbReference type="InterPro" id="IPR051104">
    <property type="entry name" value="FAD_monoxygenase"/>
</dbReference>
<dbReference type="RefSeq" id="XP_031581517.1">
    <property type="nucleotide sequence ID" value="XM_031724057.1"/>
</dbReference>
<keyword evidence="3" id="KW-0560">Oxidoreductase</keyword>
<dbReference type="InterPro" id="IPR036188">
    <property type="entry name" value="FAD/NAD-bd_sf"/>
</dbReference>
<keyword evidence="2" id="KW-0274">FAD</keyword>
<dbReference type="Proteomes" id="UP000002038">
    <property type="component" value="Unassembled WGS sequence"/>
</dbReference>
<dbReference type="InterPro" id="IPR002938">
    <property type="entry name" value="FAD-bd"/>
</dbReference>
<keyword evidence="1" id="KW-0285">Flavoprotein</keyword>
<feature type="compositionally biased region" description="Basic and acidic residues" evidence="4">
    <location>
        <begin position="41"/>
        <end position="55"/>
    </location>
</feature>
<accession>A0A179V528</accession>
<feature type="compositionally biased region" description="Low complexity" evidence="4">
    <location>
        <begin position="31"/>
        <end position="40"/>
    </location>
</feature>
<proteinExistence type="predicted"/>
<dbReference type="VEuPathDB" id="FungiDB:BDBG_09540"/>
<evidence type="ECO:0000313" key="7">
    <source>
        <dbReference type="Proteomes" id="UP000002038"/>
    </source>
</evidence>
<protein>
    <submittedName>
        <fullName evidence="6">Mannitol 1-phosphate dehydrogenase</fullName>
    </submittedName>
</protein>
<dbReference type="STRING" id="559298.A0A179V528"/>
<feature type="domain" description="FAD-binding" evidence="5">
    <location>
        <begin position="72"/>
        <end position="293"/>
    </location>
</feature>
<dbReference type="SUPFAM" id="SSF51905">
    <property type="entry name" value="FAD/NAD(P)-binding domain"/>
    <property type="match status" value="1"/>
</dbReference>
<dbReference type="EMBL" id="GG657503">
    <property type="protein sequence ID" value="OAT14549.1"/>
    <property type="molecule type" value="Genomic_DNA"/>
</dbReference>
<gene>
    <name evidence="6" type="ORF">BDBG_09540</name>
</gene>
<dbReference type="GeneID" id="8508314"/>
<evidence type="ECO:0000313" key="6">
    <source>
        <dbReference type="EMBL" id="OAT14549.1"/>
    </source>
</evidence>
<evidence type="ECO:0000256" key="2">
    <source>
        <dbReference type="ARBA" id="ARBA00022827"/>
    </source>
</evidence>
<evidence type="ECO:0000256" key="1">
    <source>
        <dbReference type="ARBA" id="ARBA00022630"/>
    </source>
</evidence>
<dbReference type="GO" id="GO:0016491">
    <property type="term" value="F:oxidoreductase activity"/>
    <property type="evidence" value="ECO:0007669"/>
    <property type="project" value="UniProtKB-KW"/>
</dbReference>
<sequence length="327" mass="35769">MSTTPIRIAIIGGGMAGASLLHALLKHPPTWTSTSSSLPLKSEKPAPRDAPPERLHASKRLARVERADEDGPVTLHFTDETRHECDIVVGAGGIRSTVRRGILGERDPATNARNAGWWAVMALKSYADVRASIGEGLVDIDDTREHGWVGDGTFLMHDILNEGQLVQFIISVREKEAEGSDKWYRMVSAEEISKVYWDWPLHLKNAVEEPEQRAIYNWEHPHARTYVSGPICIMGDAAHATTPFQGSGCGMSFEDALILYTLLGGSKAPAEALVDLQVYGQVRRPRTQRIVESSRNTGRIITGGRGGDRVGSGKSKAGPTAKMGFYY</sequence>
<reference evidence="7" key="1">
    <citation type="journal article" date="2015" name="PLoS Genet.">
        <title>The dynamic genome and transcriptome of the human fungal pathogen Blastomyces and close relative Emmonsia.</title>
        <authorList>
            <person name="Munoz J.F."/>
            <person name="Gauthier G.M."/>
            <person name="Desjardins C.A."/>
            <person name="Gallo J.E."/>
            <person name="Holder J."/>
            <person name="Sullivan T.D."/>
            <person name="Marty A.J."/>
            <person name="Carmen J.C."/>
            <person name="Chen Z."/>
            <person name="Ding L."/>
            <person name="Gujja S."/>
            <person name="Magrini V."/>
            <person name="Misas E."/>
            <person name="Mitreva M."/>
            <person name="Priest M."/>
            <person name="Saif S."/>
            <person name="Whiston E.A."/>
            <person name="Young S."/>
            <person name="Zeng Q."/>
            <person name="Goldman W.E."/>
            <person name="Mardis E.R."/>
            <person name="Taylor J.W."/>
            <person name="McEwen J.G."/>
            <person name="Clay O.K."/>
            <person name="Klein B.S."/>
            <person name="Cuomo C.A."/>
        </authorList>
    </citation>
    <scope>NUCLEOTIDE SEQUENCE [LARGE SCALE GENOMIC DNA]</scope>
    <source>
        <strain evidence="7">SLH14081</strain>
    </source>
</reference>
<evidence type="ECO:0000256" key="4">
    <source>
        <dbReference type="SAM" id="MobiDB-lite"/>
    </source>
</evidence>